<protein>
    <submittedName>
        <fullName evidence="1">Uncharacterized protein</fullName>
    </submittedName>
</protein>
<dbReference type="HOGENOM" id="CLU_2794104_0_0_1"/>
<accession>K3V778</accession>
<comment type="caution">
    <text evidence="1">The sequence shown here is derived from an EMBL/GenBank/DDBJ whole genome shotgun (WGS) entry which is preliminary data.</text>
</comment>
<dbReference type="AlphaFoldDB" id="K3V778"/>
<keyword evidence="2" id="KW-1185">Reference proteome</keyword>
<gene>
    <name evidence="1" type="ORF">FPSE_12165</name>
</gene>
<dbReference type="EMBL" id="AFNW01000623">
    <property type="protein sequence ID" value="EKJ67648.1"/>
    <property type="molecule type" value="Genomic_DNA"/>
</dbReference>
<reference evidence="1 2" key="1">
    <citation type="journal article" date="2012" name="PLoS Pathog.">
        <title>Comparative pathogenomics reveals horizontally acquired novel virulence genes in fungi infecting cereal hosts.</title>
        <authorList>
            <person name="Gardiner D.M."/>
            <person name="McDonald M.C."/>
            <person name="Covarelli L."/>
            <person name="Solomon P.S."/>
            <person name="Rusu A.G."/>
            <person name="Marshall M."/>
            <person name="Kazan K."/>
            <person name="Chakraborty S."/>
            <person name="McDonald B.A."/>
            <person name="Manners J.M."/>
        </authorList>
    </citation>
    <scope>NUCLEOTIDE SEQUENCE [LARGE SCALE GENOMIC DNA]</scope>
    <source>
        <strain evidence="1 2">CS3096</strain>
    </source>
</reference>
<organism evidence="1 2">
    <name type="scientific">Fusarium pseudograminearum (strain CS3096)</name>
    <name type="common">Wheat and barley crown-rot fungus</name>
    <dbReference type="NCBI Taxonomy" id="1028729"/>
    <lineage>
        <taxon>Eukaryota</taxon>
        <taxon>Fungi</taxon>
        <taxon>Dikarya</taxon>
        <taxon>Ascomycota</taxon>
        <taxon>Pezizomycotina</taxon>
        <taxon>Sordariomycetes</taxon>
        <taxon>Hypocreomycetidae</taxon>
        <taxon>Hypocreales</taxon>
        <taxon>Nectriaceae</taxon>
        <taxon>Fusarium</taxon>
    </lineage>
</organism>
<dbReference type="KEGG" id="fpu:FPSE_12165"/>
<dbReference type="GeneID" id="20370782"/>
<name>K3V778_FUSPC</name>
<dbReference type="RefSeq" id="XP_009263557.1">
    <property type="nucleotide sequence ID" value="XM_009265282.1"/>
</dbReference>
<dbReference type="Proteomes" id="UP000007978">
    <property type="component" value="Chromosome 2"/>
</dbReference>
<sequence>MIISLKRERFNIFLSSKAYAKRYGYNWLLGSMESIFPFSQIRWLATYEASNIRIVAARDQVVWCYCAE</sequence>
<evidence type="ECO:0000313" key="2">
    <source>
        <dbReference type="Proteomes" id="UP000007978"/>
    </source>
</evidence>
<evidence type="ECO:0000313" key="1">
    <source>
        <dbReference type="EMBL" id="EKJ67648.1"/>
    </source>
</evidence>
<proteinExistence type="predicted"/>